<gene>
    <name evidence="2" type="ORF">CJ030_MR3G009482</name>
</gene>
<proteinExistence type="predicted"/>
<evidence type="ECO:0000256" key="1">
    <source>
        <dbReference type="SAM" id="MobiDB-lite"/>
    </source>
</evidence>
<feature type="compositionally biased region" description="Basic and acidic residues" evidence="1">
    <location>
        <begin position="66"/>
        <end position="79"/>
    </location>
</feature>
<evidence type="ECO:0000313" key="2">
    <source>
        <dbReference type="EMBL" id="KAB1219840.1"/>
    </source>
</evidence>
<organism evidence="2 3">
    <name type="scientific">Morella rubra</name>
    <name type="common">Chinese bayberry</name>
    <dbReference type="NCBI Taxonomy" id="262757"/>
    <lineage>
        <taxon>Eukaryota</taxon>
        <taxon>Viridiplantae</taxon>
        <taxon>Streptophyta</taxon>
        <taxon>Embryophyta</taxon>
        <taxon>Tracheophyta</taxon>
        <taxon>Spermatophyta</taxon>
        <taxon>Magnoliopsida</taxon>
        <taxon>eudicotyledons</taxon>
        <taxon>Gunneridae</taxon>
        <taxon>Pentapetalae</taxon>
        <taxon>rosids</taxon>
        <taxon>fabids</taxon>
        <taxon>Fagales</taxon>
        <taxon>Myricaceae</taxon>
        <taxon>Morella</taxon>
    </lineage>
</organism>
<name>A0A6A1WAJ9_9ROSI</name>
<accession>A0A6A1WAJ9</accession>
<evidence type="ECO:0000313" key="3">
    <source>
        <dbReference type="Proteomes" id="UP000516437"/>
    </source>
</evidence>
<reference evidence="2 3" key="1">
    <citation type="journal article" date="2019" name="Plant Biotechnol. J.">
        <title>The red bayberry genome and genetic basis of sex determination.</title>
        <authorList>
            <person name="Jia H.M."/>
            <person name="Jia H.J."/>
            <person name="Cai Q.L."/>
            <person name="Wang Y."/>
            <person name="Zhao H.B."/>
            <person name="Yang W.F."/>
            <person name="Wang G.Y."/>
            <person name="Li Y.H."/>
            <person name="Zhan D.L."/>
            <person name="Shen Y.T."/>
            <person name="Niu Q.F."/>
            <person name="Chang L."/>
            <person name="Qiu J."/>
            <person name="Zhao L."/>
            <person name="Xie H.B."/>
            <person name="Fu W.Y."/>
            <person name="Jin J."/>
            <person name="Li X.W."/>
            <person name="Jiao Y."/>
            <person name="Zhou C.C."/>
            <person name="Tu T."/>
            <person name="Chai C.Y."/>
            <person name="Gao J.L."/>
            <person name="Fan L.J."/>
            <person name="van de Weg E."/>
            <person name="Wang J.Y."/>
            <person name="Gao Z.S."/>
        </authorList>
    </citation>
    <scope>NUCLEOTIDE SEQUENCE [LARGE SCALE GENOMIC DNA]</scope>
    <source>
        <tissue evidence="2">Leaves</tissue>
    </source>
</reference>
<comment type="caution">
    <text evidence="2">The sequence shown here is derived from an EMBL/GenBank/DDBJ whole genome shotgun (WGS) entry which is preliminary data.</text>
</comment>
<dbReference type="AlphaFoldDB" id="A0A6A1WAJ9"/>
<keyword evidence="3" id="KW-1185">Reference proteome</keyword>
<protein>
    <submittedName>
        <fullName evidence="2">Uncharacterized protein</fullName>
    </submittedName>
</protein>
<feature type="region of interest" description="Disordered" evidence="1">
    <location>
        <begin position="60"/>
        <end position="79"/>
    </location>
</feature>
<dbReference type="Proteomes" id="UP000516437">
    <property type="component" value="Chromosome 3"/>
</dbReference>
<sequence length="103" mass="11671">MEDFPLLIFWLTTACIARHDSITLALDKLALAKIYKLSANKRWAMAGACRPTLMPFSLPASSSRISNRDKTSEQRIKSKEEGITFSKASRWTEVTKRATIEHN</sequence>
<dbReference type="EMBL" id="RXIC02000021">
    <property type="protein sequence ID" value="KAB1219840.1"/>
    <property type="molecule type" value="Genomic_DNA"/>
</dbReference>